<gene>
    <name evidence="1" type="ORF">DFR76_104445</name>
</gene>
<sequence>MREAATVDMFSTCWIEPIAPTPEQAHAIMQMHLDCRTEDCPRRRAALRVLVQAGHLVPDSSRAS</sequence>
<keyword evidence="2" id="KW-1185">Reference proteome</keyword>
<protein>
    <submittedName>
        <fullName evidence="1">Uncharacterized protein</fullName>
    </submittedName>
</protein>
<comment type="caution">
    <text evidence="1">The sequence shown here is derived from an EMBL/GenBank/DDBJ whole genome shotgun (WGS) entry which is preliminary data.</text>
</comment>
<proteinExistence type="predicted"/>
<name>A0A370I7J9_9NOCA</name>
<organism evidence="1 2">
    <name type="scientific">Nocardia pseudobrasiliensis</name>
    <dbReference type="NCBI Taxonomy" id="45979"/>
    <lineage>
        <taxon>Bacteria</taxon>
        <taxon>Bacillati</taxon>
        <taxon>Actinomycetota</taxon>
        <taxon>Actinomycetes</taxon>
        <taxon>Mycobacteriales</taxon>
        <taxon>Nocardiaceae</taxon>
        <taxon>Nocardia</taxon>
    </lineage>
</organism>
<evidence type="ECO:0000313" key="2">
    <source>
        <dbReference type="Proteomes" id="UP000254869"/>
    </source>
</evidence>
<dbReference type="RefSeq" id="WP_067994854.1">
    <property type="nucleotide sequence ID" value="NZ_QQBC01000004.1"/>
</dbReference>
<accession>A0A370I7J9</accession>
<evidence type="ECO:0000313" key="1">
    <source>
        <dbReference type="EMBL" id="RDI66695.1"/>
    </source>
</evidence>
<dbReference type="EMBL" id="QQBC01000004">
    <property type="protein sequence ID" value="RDI66695.1"/>
    <property type="molecule type" value="Genomic_DNA"/>
</dbReference>
<dbReference type="AlphaFoldDB" id="A0A370I7J9"/>
<dbReference type="Proteomes" id="UP000254869">
    <property type="component" value="Unassembled WGS sequence"/>
</dbReference>
<reference evidence="1 2" key="1">
    <citation type="submission" date="2018-07" db="EMBL/GenBank/DDBJ databases">
        <title>Genomic Encyclopedia of Type Strains, Phase IV (KMG-IV): sequencing the most valuable type-strain genomes for metagenomic binning, comparative biology and taxonomic classification.</title>
        <authorList>
            <person name="Goeker M."/>
        </authorList>
    </citation>
    <scope>NUCLEOTIDE SEQUENCE [LARGE SCALE GENOMIC DNA]</scope>
    <source>
        <strain evidence="1 2">DSM 44290</strain>
    </source>
</reference>